<feature type="compositionally biased region" description="Acidic residues" evidence="1">
    <location>
        <begin position="173"/>
        <end position="190"/>
    </location>
</feature>
<feature type="region of interest" description="Disordered" evidence="1">
    <location>
        <begin position="67"/>
        <end position="104"/>
    </location>
</feature>
<name>U6GYF9_EIMAC</name>
<evidence type="ECO:0000313" key="5">
    <source>
        <dbReference type="Proteomes" id="UP000018050"/>
    </source>
</evidence>
<dbReference type="VEuPathDB" id="ToxoDB:EAH_00051020"/>
<evidence type="ECO:0008006" key="6">
    <source>
        <dbReference type="Google" id="ProtNLM"/>
    </source>
</evidence>
<organism evidence="4 5">
    <name type="scientific">Eimeria acervulina</name>
    <name type="common">Coccidian parasite</name>
    <dbReference type="NCBI Taxonomy" id="5801"/>
    <lineage>
        <taxon>Eukaryota</taxon>
        <taxon>Sar</taxon>
        <taxon>Alveolata</taxon>
        <taxon>Apicomplexa</taxon>
        <taxon>Conoidasida</taxon>
        <taxon>Coccidia</taxon>
        <taxon>Eucoccidiorida</taxon>
        <taxon>Eimeriorina</taxon>
        <taxon>Eimeriidae</taxon>
        <taxon>Eimeria</taxon>
    </lineage>
</organism>
<evidence type="ECO:0000256" key="1">
    <source>
        <dbReference type="SAM" id="MobiDB-lite"/>
    </source>
</evidence>
<evidence type="ECO:0000256" key="2">
    <source>
        <dbReference type="SAM" id="Phobius"/>
    </source>
</evidence>
<dbReference type="EMBL" id="HG673639">
    <property type="protein sequence ID" value="CDI84273.1"/>
    <property type="molecule type" value="Genomic_DNA"/>
</dbReference>
<gene>
    <name evidence="4" type="ORF">EAH_00051020</name>
</gene>
<keyword evidence="2" id="KW-0812">Transmembrane</keyword>
<feature type="region of interest" description="Disordered" evidence="1">
    <location>
        <begin position="171"/>
        <end position="190"/>
    </location>
</feature>
<accession>U6GYF9</accession>
<sequence length="190" mass="20395">MRQLVFLLLCFPSLCRCSFLSANSGAVGEEAATEVATTEPPVTAATVEDAADATVLSQPEADAAAEPVADAAGVAASPAEPPSAAAADTAASASPAPVAERQRSMDEETAPYYLPLGRAIKTREFWLQRASELVVMVVTVVAVFWAYGQMGCPFKRWPLRLLVEQNEHGQTLDETEIEEEYSQQEEEQMS</sequence>
<dbReference type="Proteomes" id="UP000018050">
    <property type="component" value="Unassembled WGS sequence"/>
</dbReference>
<evidence type="ECO:0000313" key="4">
    <source>
        <dbReference type="EMBL" id="CDI84273.1"/>
    </source>
</evidence>
<dbReference type="AlphaFoldDB" id="U6GYF9"/>
<proteinExistence type="predicted"/>
<keyword evidence="3" id="KW-0732">Signal</keyword>
<feature type="compositionally biased region" description="Low complexity" evidence="1">
    <location>
        <begin position="67"/>
        <end position="99"/>
    </location>
</feature>
<keyword evidence="5" id="KW-1185">Reference proteome</keyword>
<dbReference type="GeneID" id="25273172"/>
<protein>
    <recommendedName>
        <fullName evidence="6">Transmembrane protein</fullName>
    </recommendedName>
</protein>
<dbReference type="RefSeq" id="XP_013246713.1">
    <property type="nucleotide sequence ID" value="XM_013391259.1"/>
</dbReference>
<feature type="signal peptide" evidence="3">
    <location>
        <begin position="1"/>
        <end position="17"/>
    </location>
</feature>
<feature type="chain" id="PRO_5004671101" description="Transmembrane protein" evidence="3">
    <location>
        <begin position="18"/>
        <end position="190"/>
    </location>
</feature>
<evidence type="ECO:0000256" key="3">
    <source>
        <dbReference type="SAM" id="SignalP"/>
    </source>
</evidence>
<feature type="transmembrane region" description="Helical" evidence="2">
    <location>
        <begin position="126"/>
        <end position="147"/>
    </location>
</feature>
<reference evidence="4" key="1">
    <citation type="submission" date="2013-10" db="EMBL/GenBank/DDBJ databases">
        <title>Genomic analysis of the causative agents of coccidiosis in chickens.</title>
        <authorList>
            <person name="Reid A.J."/>
            <person name="Blake D."/>
            <person name="Billington K."/>
            <person name="Browne H."/>
            <person name="Dunn M."/>
            <person name="Hung S."/>
            <person name="Kawahara F."/>
            <person name="Miranda-Saavedra D."/>
            <person name="Mourier T."/>
            <person name="Nagra H."/>
            <person name="Otto T.D."/>
            <person name="Rawlings N."/>
            <person name="Sanchez A."/>
            <person name="Sanders M."/>
            <person name="Subramaniam C."/>
            <person name="Tay Y."/>
            <person name="Dear P."/>
            <person name="Doerig C."/>
            <person name="Gruber A."/>
            <person name="Parkinson J."/>
            <person name="Shirley M."/>
            <person name="Wan K.L."/>
            <person name="Berriman M."/>
            <person name="Tomley F."/>
            <person name="Pain A."/>
        </authorList>
    </citation>
    <scope>NUCLEOTIDE SEQUENCE [LARGE SCALE GENOMIC DNA]</scope>
    <source>
        <strain evidence="4">Houghton</strain>
    </source>
</reference>
<keyword evidence="2" id="KW-1133">Transmembrane helix</keyword>
<reference evidence="4" key="2">
    <citation type="submission" date="2013-10" db="EMBL/GenBank/DDBJ databases">
        <authorList>
            <person name="Aslett M."/>
        </authorList>
    </citation>
    <scope>NUCLEOTIDE SEQUENCE [LARGE SCALE GENOMIC DNA]</scope>
    <source>
        <strain evidence="4">Houghton</strain>
    </source>
</reference>
<dbReference type="OrthoDB" id="348144at2759"/>
<keyword evidence="2" id="KW-0472">Membrane</keyword>